<feature type="transmembrane region" description="Helical" evidence="5">
    <location>
        <begin position="87"/>
        <end position="111"/>
    </location>
</feature>
<dbReference type="InterPro" id="IPR015449">
    <property type="entry name" value="K_chnl_Ca-activ_SK"/>
</dbReference>
<name>A0A1R2CWR6_9CILI</name>
<feature type="domain" description="Ion transport" evidence="6">
    <location>
        <begin position="57"/>
        <end position="139"/>
    </location>
</feature>
<comment type="caution">
    <text evidence="7">The sequence shown here is derived from an EMBL/GenBank/DDBJ whole genome shotgun (WGS) entry which is preliminary data.</text>
</comment>
<gene>
    <name evidence="7" type="ORF">SteCoe_3572</name>
</gene>
<protein>
    <recommendedName>
        <fullName evidence="6">Ion transport domain-containing protein</fullName>
    </recommendedName>
</protein>
<dbReference type="Gene3D" id="1.10.287.70">
    <property type="match status" value="1"/>
</dbReference>
<dbReference type="GO" id="GO:0016286">
    <property type="term" value="F:small conductance calcium-activated potassium channel activity"/>
    <property type="evidence" value="ECO:0007669"/>
    <property type="project" value="InterPro"/>
</dbReference>
<sequence>MLSIVAITRLYHIFRLTLLKSRYSTGRAQRVGKINGIIANRSWALKCMIITSPFKTVFCMFLIGIFIGGYCLRIFERPMTSPDAKTGFFHLGNAMWCIIITMTTVGFGDIFPVSIPGRIVDTLACIWGVFVVALMVVGITNIMLFDSGEEKAYTLHLRLKFKEYFRKIAGGILITAFRLKVMTKKNPHAESSISKAKSSYKRNILAFQKAKIESNILYHTNTPERRIESRINEILDYSEENMKQAEEVYNALNNIKESFSL</sequence>
<evidence type="ECO:0000256" key="1">
    <source>
        <dbReference type="ARBA" id="ARBA00004141"/>
    </source>
</evidence>
<dbReference type="Pfam" id="PF00520">
    <property type="entry name" value="Ion_trans"/>
    <property type="match status" value="1"/>
</dbReference>
<dbReference type="Proteomes" id="UP000187209">
    <property type="component" value="Unassembled WGS sequence"/>
</dbReference>
<feature type="transmembrane region" description="Helical" evidence="5">
    <location>
        <begin position="56"/>
        <end position="75"/>
    </location>
</feature>
<keyword evidence="8" id="KW-1185">Reference proteome</keyword>
<evidence type="ECO:0000313" key="8">
    <source>
        <dbReference type="Proteomes" id="UP000187209"/>
    </source>
</evidence>
<accession>A0A1R2CWR6</accession>
<feature type="transmembrane region" description="Helical" evidence="5">
    <location>
        <begin position="123"/>
        <end position="144"/>
    </location>
</feature>
<evidence type="ECO:0000256" key="2">
    <source>
        <dbReference type="ARBA" id="ARBA00022692"/>
    </source>
</evidence>
<evidence type="ECO:0000259" key="6">
    <source>
        <dbReference type="Pfam" id="PF00520"/>
    </source>
</evidence>
<dbReference type="EMBL" id="MPUH01000042">
    <property type="protein sequence ID" value="OMJ93454.1"/>
    <property type="molecule type" value="Genomic_DNA"/>
</dbReference>
<organism evidence="7 8">
    <name type="scientific">Stentor coeruleus</name>
    <dbReference type="NCBI Taxonomy" id="5963"/>
    <lineage>
        <taxon>Eukaryota</taxon>
        <taxon>Sar</taxon>
        <taxon>Alveolata</taxon>
        <taxon>Ciliophora</taxon>
        <taxon>Postciliodesmatophora</taxon>
        <taxon>Heterotrichea</taxon>
        <taxon>Heterotrichida</taxon>
        <taxon>Stentoridae</taxon>
        <taxon>Stentor</taxon>
    </lineage>
</organism>
<dbReference type="InterPro" id="IPR005821">
    <property type="entry name" value="Ion_trans_dom"/>
</dbReference>
<reference evidence="7 8" key="1">
    <citation type="submission" date="2016-11" db="EMBL/GenBank/DDBJ databases">
        <title>The macronuclear genome of Stentor coeruleus: a giant cell with tiny introns.</title>
        <authorList>
            <person name="Slabodnick M."/>
            <person name="Ruby J.G."/>
            <person name="Reiff S.B."/>
            <person name="Swart E.C."/>
            <person name="Gosai S."/>
            <person name="Prabakaran S."/>
            <person name="Witkowska E."/>
            <person name="Larue G.E."/>
            <person name="Fisher S."/>
            <person name="Freeman R.M."/>
            <person name="Gunawardena J."/>
            <person name="Chu W."/>
            <person name="Stover N.A."/>
            <person name="Gregory B.D."/>
            <person name="Nowacki M."/>
            <person name="Derisi J."/>
            <person name="Roy S.W."/>
            <person name="Marshall W.F."/>
            <person name="Sood P."/>
        </authorList>
    </citation>
    <scope>NUCLEOTIDE SEQUENCE [LARGE SCALE GENOMIC DNA]</scope>
    <source>
        <strain evidence="7">WM001</strain>
    </source>
</reference>
<proteinExistence type="predicted"/>
<evidence type="ECO:0000313" key="7">
    <source>
        <dbReference type="EMBL" id="OMJ93454.1"/>
    </source>
</evidence>
<evidence type="ECO:0000256" key="3">
    <source>
        <dbReference type="ARBA" id="ARBA00022989"/>
    </source>
</evidence>
<dbReference type="PANTHER" id="PTHR10153">
    <property type="entry name" value="SMALL CONDUCTANCE CALCIUM-ACTIVATED POTASSIUM CHANNEL"/>
    <property type="match status" value="1"/>
</dbReference>
<dbReference type="AlphaFoldDB" id="A0A1R2CWR6"/>
<comment type="subcellular location">
    <subcellularLocation>
        <location evidence="1">Membrane</location>
        <topology evidence="1">Multi-pass membrane protein</topology>
    </subcellularLocation>
</comment>
<keyword evidence="2 5" id="KW-0812">Transmembrane</keyword>
<dbReference type="SUPFAM" id="SSF81324">
    <property type="entry name" value="Voltage-gated potassium channels"/>
    <property type="match status" value="1"/>
</dbReference>
<evidence type="ECO:0000256" key="5">
    <source>
        <dbReference type="SAM" id="Phobius"/>
    </source>
</evidence>
<keyword evidence="3 5" id="KW-1133">Transmembrane helix</keyword>
<keyword evidence="4 5" id="KW-0472">Membrane</keyword>
<dbReference type="OrthoDB" id="312411at2759"/>
<evidence type="ECO:0000256" key="4">
    <source>
        <dbReference type="ARBA" id="ARBA00023136"/>
    </source>
</evidence>
<dbReference type="GO" id="GO:0016020">
    <property type="term" value="C:membrane"/>
    <property type="evidence" value="ECO:0007669"/>
    <property type="project" value="UniProtKB-SubCell"/>
</dbReference>
<dbReference type="PRINTS" id="PR00169">
    <property type="entry name" value="KCHANNEL"/>
</dbReference>